<accession>A0A9N9CEH7</accession>
<comment type="caution">
    <text evidence="1">The sequence shown here is derived from an EMBL/GenBank/DDBJ whole genome shotgun (WGS) entry which is preliminary data.</text>
</comment>
<reference evidence="1" key="1">
    <citation type="submission" date="2021-06" db="EMBL/GenBank/DDBJ databases">
        <authorList>
            <person name="Kallberg Y."/>
            <person name="Tangrot J."/>
            <person name="Rosling A."/>
        </authorList>
    </citation>
    <scope>NUCLEOTIDE SEQUENCE</scope>
    <source>
        <strain evidence="1">MA453B</strain>
    </source>
</reference>
<evidence type="ECO:0000313" key="2">
    <source>
        <dbReference type="Proteomes" id="UP000789405"/>
    </source>
</evidence>
<keyword evidence="2" id="KW-1185">Reference proteome</keyword>
<name>A0A9N9CEH7_9GLOM</name>
<organism evidence="1 2">
    <name type="scientific">Dentiscutata erythropus</name>
    <dbReference type="NCBI Taxonomy" id="1348616"/>
    <lineage>
        <taxon>Eukaryota</taxon>
        <taxon>Fungi</taxon>
        <taxon>Fungi incertae sedis</taxon>
        <taxon>Mucoromycota</taxon>
        <taxon>Glomeromycotina</taxon>
        <taxon>Glomeromycetes</taxon>
        <taxon>Diversisporales</taxon>
        <taxon>Gigasporaceae</taxon>
        <taxon>Dentiscutata</taxon>
    </lineage>
</organism>
<evidence type="ECO:0000313" key="1">
    <source>
        <dbReference type="EMBL" id="CAG8597236.1"/>
    </source>
</evidence>
<proteinExistence type="predicted"/>
<gene>
    <name evidence="1" type="ORF">DERYTH_LOCUS7458</name>
</gene>
<dbReference type="EMBL" id="CAJVPY010003639">
    <property type="protein sequence ID" value="CAG8597236.1"/>
    <property type="molecule type" value="Genomic_DNA"/>
</dbReference>
<dbReference type="Proteomes" id="UP000789405">
    <property type="component" value="Unassembled WGS sequence"/>
</dbReference>
<dbReference type="AlphaFoldDB" id="A0A9N9CEH7"/>
<sequence>MHENCIELAICTNVLRLAYRLGRDEEVVSTENFVYECLDYKMYDNCCYYFDSMFMFYLARALKFSDQAMKRFRKKLLKCVFECSKSQIEYVIDIACRLMVYKLLNVENEFVEHERQK</sequence>
<protein>
    <submittedName>
        <fullName evidence="1">7897_t:CDS:1</fullName>
    </submittedName>
</protein>